<keyword evidence="8" id="KW-1185">Reference proteome</keyword>
<feature type="transmembrane region" description="Helical" evidence="6">
    <location>
        <begin position="248"/>
        <end position="265"/>
    </location>
</feature>
<keyword evidence="4 6" id="KW-1133">Transmembrane helix</keyword>
<dbReference type="AlphaFoldDB" id="A0A4Q0NPJ5"/>
<organism evidence="7 8">
    <name type="scientific">Leeuwenhoekiella aestuarii</name>
    <dbReference type="NCBI Taxonomy" id="2249426"/>
    <lineage>
        <taxon>Bacteria</taxon>
        <taxon>Pseudomonadati</taxon>
        <taxon>Bacteroidota</taxon>
        <taxon>Flavobacteriia</taxon>
        <taxon>Flavobacteriales</taxon>
        <taxon>Flavobacteriaceae</taxon>
        <taxon>Leeuwenhoekiella</taxon>
    </lineage>
</organism>
<dbReference type="Gene3D" id="1.20.120.1780">
    <property type="entry name" value="UbiA prenyltransferase"/>
    <property type="match status" value="1"/>
</dbReference>
<evidence type="ECO:0000256" key="2">
    <source>
        <dbReference type="ARBA" id="ARBA00022475"/>
    </source>
</evidence>
<accession>A0A4Q0NPJ5</accession>
<feature type="transmembrane region" description="Helical" evidence="6">
    <location>
        <begin position="12"/>
        <end position="36"/>
    </location>
</feature>
<dbReference type="Proteomes" id="UP000289821">
    <property type="component" value="Unassembled WGS sequence"/>
</dbReference>
<keyword evidence="5 6" id="KW-0472">Membrane</keyword>
<dbReference type="InterPro" id="IPR000537">
    <property type="entry name" value="UbiA_prenyltransferase"/>
</dbReference>
<dbReference type="CDD" id="cd13961">
    <property type="entry name" value="PT_UbiA_DGGGPS"/>
    <property type="match status" value="1"/>
</dbReference>
<dbReference type="PANTHER" id="PTHR42723">
    <property type="entry name" value="CHLOROPHYLL SYNTHASE"/>
    <property type="match status" value="1"/>
</dbReference>
<dbReference type="PANTHER" id="PTHR42723:SF1">
    <property type="entry name" value="CHLOROPHYLL SYNTHASE, CHLOROPLASTIC"/>
    <property type="match status" value="1"/>
</dbReference>
<protein>
    <submittedName>
        <fullName evidence="7">4-hydroxybenzoate polyprenyltransferase</fullName>
    </submittedName>
</protein>
<evidence type="ECO:0000313" key="8">
    <source>
        <dbReference type="Proteomes" id="UP000289821"/>
    </source>
</evidence>
<comment type="caution">
    <text evidence="7">The sequence shown here is derived from an EMBL/GenBank/DDBJ whole genome shotgun (WGS) entry which is preliminary data.</text>
</comment>
<dbReference type="InterPro" id="IPR050475">
    <property type="entry name" value="Prenyltransferase_related"/>
</dbReference>
<evidence type="ECO:0000256" key="1">
    <source>
        <dbReference type="ARBA" id="ARBA00004141"/>
    </source>
</evidence>
<dbReference type="GO" id="GO:0016765">
    <property type="term" value="F:transferase activity, transferring alkyl or aryl (other than methyl) groups"/>
    <property type="evidence" value="ECO:0007669"/>
    <property type="project" value="InterPro"/>
</dbReference>
<sequence length="304" mass="35037">MSRISRRNKLLLLKFLSLFSVVRGYNILIIVLAQYLASIFILSPDNLRARDVVLDLNLFLIVLSTSLVIAGGYIINSFYDSAKDLINRPNKTRLDHMVSQKKILTLYFVLNFISIIVASYVSFFAVLFFSAYIFGIWFYSHKLKKVLFLGNLTSASLALTPFFAVFIYYRNFEKVIFVHALFLGLIIIMRELIKDLENIKGDIALGYHTFPVIYGERSTKALITLLVGITVIPAFLLINNFDVGLMSYYFYLSMILLLVFLFWLWKSNEKLHYLLLHNILKLIIVLGVFSILLIDTDVVINRIL</sequence>
<feature type="transmembrane region" description="Helical" evidence="6">
    <location>
        <begin position="103"/>
        <end position="134"/>
    </location>
</feature>
<comment type="subcellular location">
    <subcellularLocation>
        <location evidence="1">Membrane</location>
        <topology evidence="1">Multi-pass membrane protein</topology>
    </subcellularLocation>
</comment>
<evidence type="ECO:0000256" key="4">
    <source>
        <dbReference type="ARBA" id="ARBA00022989"/>
    </source>
</evidence>
<feature type="transmembrane region" description="Helical" evidence="6">
    <location>
        <begin position="221"/>
        <end position="241"/>
    </location>
</feature>
<evidence type="ECO:0000256" key="5">
    <source>
        <dbReference type="ARBA" id="ARBA00023136"/>
    </source>
</evidence>
<evidence type="ECO:0000256" key="3">
    <source>
        <dbReference type="ARBA" id="ARBA00022692"/>
    </source>
</evidence>
<keyword evidence="2" id="KW-1003">Cell membrane</keyword>
<feature type="transmembrane region" description="Helical" evidence="6">
    <location>
        <begin position="176"/>
        <end position="193"/>
    </location>
</feature>
<name>A0A4Q0NPJ5_9FLAO</name>
<evidence type="ECO:0000313" key="7">
    <source>
        <dbReference type="EMBL" id="RXG11710.1"/>
    </source>
</evidence>
<feature type="transmembrane region" description="Helical" evidence="6">
    <location>
        <begin position="146"/>
        <end position="169"/>
    </location>
</feature>
<dbReference type="Pfam" id="PF01040">
    <property type="entry name" value="UbiA"/>
    <property type="match status" value="1"/>
</dbReference>
<dbReference type="GO" id="GO:0016020">
    <property type="term" value="C:membrane"/>
    <property type="evidence" value="ECO:0007669"/>
    <property type="project" value="UniProtKB-SubCell"/>
</dbReference>
<reference evidence="7 8" key="1">
    <citation type="submission" date="2018-07" db="EMBL/GenBank/DDBJ databases">
        <title>Leeuwenhoekiella genomics.</title>
        <authorList>
            <person name="Tahon G."/>
            <person name="Willems A."/>
        </authorList>
    </citation>
    <scope>NUCLEOTIDE SEQUENCE [LARGE SCALE GENOMIC DNA]</scope>
    <source>
        <strain evidence="7 8">R-50232</strain>
    </source>
</reference>
<dbReference type="OrthoDB" id="1142538at2"/>
<dbReference type="RefSeq" id="WP_128762711.1">
    <property type="nucleotide sequence ID" value="NZ_QOVI01000009.1"/>
</dbReference>
<dbReference type="EMBL" id="QOVI01000009">
    <property type="protein sequence ID" value="RXG11710.1"/>
    <property type="molecule type" value="Genomic_DNA"/>
</dbReference>
<feature type="transmembrane region" description="Helical" evidence="6">
    <location>
        <begin position="56"/>
        <end position="82"/>
    </location>
</feature>
<keyword evidence="3 6" id="KW-0812">Transmembrane</keyword>
<feature type="transmembrane region" description="Helical" evidence="6">
    <location>
        <begin position="271"/>
        <end position="294"/>
    </location>
</feature>
<evidence type="ECO:0000256" key="6">
    <source>
        <dbReference type="SAM" id="Phobius"/>
    </source>
</evidence>
<keyword evidence="7" id="KW-0808">Transferase</keyword>
<dbReference type="Gene3D" id="1.10.357.140">
    <property type="entry name" value="UbiA prenyltransferase"/>
    <property type="match status" value="1"/>
</dbReference>
<gene>
    <name evidence="7" type="ORF">DSM04_10935</name>
</gene>
<dbReference type="InterPro" id="IPR044878">
    <property type="entry name" value="UbiA_sf"/>
</dbReference>
<proteinExistence type="predicted"/>